<protein>
    <submittedName>
        <fullName evidence="3">Cupin domain protein</fullName>
    </submittedName>
</protein>
<dbReference type="InterPro" id="IPR051610">
    <property type="entry name" value="GPI/OXD"/>
</dbReference>
<feature type="domain" description="Cupin type-2" evidence="2">
    <location>
        <begin position="53"/>
        <end position="120"/>
    </location>
</feature>
<feature type="domain" description="Cupin type-2" evidence="2">
    <location>
        <begin position="235"/>
        <end position="301"/>
    </location>
</feature>
<evidence type="ECO:0000313" key="4">
    <source>
        <dbReference type="Proteomes" id="UP000095228"/>
    </source>
</evidence>
<dbReference type="PANTHER" id="PTHR35848:SF6">
    <property type="entry name" value="CUPIN TYPE-2 DOMAIN-CONTAINING PROTEIN"/>
    <property type="match status" value="1"/>
</dbReference>
<dbReference type="OrthoDB" id="9797047at2"/>
<evidence type="ECO:0000313" key="3">
    <source>
        <dbReference type="EMBL" id="AOS43602.1"/>
    </source>
</evidence>
<dbReference type="Pfam" id="PF07883">
    <property type="entry name" value="Cupin_2"/>
    <property type="match status" value="2"/>
</dbReference>
<proteinExistence type="predicted"/>
<dbReference type="RefSeq" id="WP_083270064.1">
    <property type="nucleotide sequence ID" value="NZ_CP016094.1"/>
</dbReference>
<dbReference type="InterPro" id="IPR013096">
    <property type="entry name" value="Cupin_2"/>
</dbReference>
<name>A0A1D8ARU7_9BACT</name>
<gene>
    <name evidence="3" type="ORF">Verru16b_00654</name>
</gene>
<dbReference type="InterPro" id="IPR014710">
    <property type="entry name" value="RmlC-like_jellyroll"/>
</dbReference>
<dbReference type="PANTHER" id="PTHR35848">
    <property type="entry name" value="OXALATE-BINDING PROTEIN"/>
    <property type="match status" value="1"/>
</dbReference>
<dbReference type="GO" id="GO:0046872">
    <property type="term" value="F:metal ion binding"/>
    <property type="evidence" value="ECO:0007669"/>
    <property type="project" value="UniProtKB-KW"/>
</dbReference>
<evidence type="ECO:0000259" key="2">
    <source>
        <dbReference type="Pfam" id="PF07883"/>
    </source>
</evidence>
<dbReference type="Proteomes" id="UP000095228">
    <property type="component" value="Chromosome"/>
</dbReference>
<reference evidence="3 4" key="1">
    <citation type="submission" date="2016-06" db="EMBL/GenBank/DDBJ databases">
        <title>Three novel species with peptidoglycan cell walls form the new genus Lacunisphaera gen. nov. in the family Opitutaceae of the verrucomicrobial subdivision 4.</title>
        <authorList>
            <person name="Rast P."/>
            <person name="Gloeckner I."/>
            <person name="Jogler M."/>
            <person name="Boedeker C."/>
            <person name="Jeske O."/>
            <person name="Wiegand S."/>
            <person name="Reinhardt R."/>
            <person name="Schumann P."/>
            <person name="Rohde M."/>
            <person name="Spring S."/>
            <person name="Gloeckner F.O."/>
            <person name="Jogler C."/>
        </authorList>
    </citation>
    <scope>NUCLEOTIDE SEQUENCE [LARGE SCALE GENOMIC DNA]</scope>
    <source>
        <strain evidence="3 4">IG16b</strain>
    </source>
</reference>
<keyword evidence="1" id="KW-0479">Metal-binding</keyword>
<accession>A0A1D8ARU7</accession>
<dbReference type="STRING" id="1838286.Verru16b_00654"/>
<dbReference type="AlphaFoldDB" id="A0A1D8ARU7"/>
<sequence length="340" mass="36748">MHRVHLAAVPEVEQRSPGGKFQSWCRNLSLALGGLRHAGTWGGGHPFDLQIRRIPPGASVCPFHAHFAQWELFVVLRGTATVRAGPETHTAAAGEVFIHPPGEPHQLGNPGPEDLEVLIITDNPPWDAFHYPDSNKWGLRPLGKYFRLTETDYFDGEEAPTPDAPPYQPVPAPPGPALAPFASRKLHPDALPWVPWASPMGKFRGTGKSLSIALGAQPNTPTGLGGHPFDLELGKLAPGECGCPFHVHAAQWECFLFLSGAGTVRTAAGLTPVGAGDVVLHPPGEAHQLTNTGTSDLLYYLVADNPPLDICHYPDSGKWNHSSPRKIFRATDAEYWDGEE</sequence>
<keyword evidence="4" id="KW-1185">Reference proteome</keyword>
<organism evidence="3 4">
    <name type="scientific">Lacunisphaera limnophila</name>
    <dbReference type="NCBI Taxonomy" id="1838286"/>
    <lineage>
        <taxon>Bacteria</taxon>
        <taxon>Pseudomonadati</taxon>
        <taxon>Verrucomicrobiota</taxon>
        <taxon>Opitutia</taxon>
        <taxon>Opitutales</taxon>
        <taxon>Opitutaceae</taxon>
        <taxon>Lacunisphaera</taxon>
    </lineage>
</organism>
<dbReference type="KEGG" id="obg:Verru16b_00654"/>
<dbReference type="Gene3D" id="2.60.120.10">
    <property type="entry name" value="Jelly Rolls"/>
    <property type="match status" value="2"/>
</dbReference>
<dbReference type="InterPro" id="IPR011051">
    <property type="entry name" value="RmlC_Cupin_sf"/>
</dbReference>
<dbReference type="EMBL" id="CP016094">
    <property type="protein sequence ID" value="AOS43602.1"/>
    <property type="molecule type" value="Genomic_DNA"/>
</dbReference>
<evidence type="ECO:0000256" key="1">
    <source>
        <dbReference type="ARBA" id="ARBA00022723"/>
    </source>
</evidence>
<dbReference type="SUPFAM" id="SSF51182">
    <property type="entry name" value="RmlC-like cupins"/>
    <property type="match status" value="1"/>
</dbReference>